<accession>A0A428MK26</accession>
<dbReference type="InterPro" id="IPR016169">
    <property type="entry name" value="FAD-bd_PCMH_sub2"/>
</dbReference>
<dbReference type="InterPro" id="IPR004017">
    <property type="entry name" value="Cys_rich_dom"/>
</dbReference>
<dbReference type="InterPro" id="IPR036318">
    <property type="entry name" value="FAD-bd_PCMH-like_sf"/>
</dbReference>
<name>A0A428MK26_9BACT</name>
<dbReference type="Gene3D" id="1.10.45.10">
    <property type="entry name" value="Vanillyl-alcohol Oxidase, Chain A, domain 4"/>
    <property type="match status" value="1"/>
</dbReference>
<keyword evidence="5" id="KW-0560">Oxidoreductase</keyword>
<protein>
    <submittedName>
        <fullName evidence="10">FAD/FMN-containing dehydrogenase</fullName>
    </submittedName>
</protein>
<dbReference type="GO" id="GO:0004458">
    <property type="term" value="F:D-lactate dehydrogenase (cytochrome) activity"/>
    <property type="evidence" value="ECO:0007669"/>
    <property type="project" value="TreeGrafter"/>
</dbReference>
<feature type="domain" description="4Fe-4S ferredoxin-type" evidence="8">
    <location>
        <begin position="628"/>
        <end position="656"/>
    </location>
</feature>
<dbReference type="GO" id="GO:0008720">
    <property type="term" value="F:D-lactate dehydrogenase (NAD+) activity"/>
    <property type="evidence" value="ECO:0007669"/>
    <property type="project" value="TreeGrafter"/>
</dbReference>
<dbReference type="GO" id="GO:0051536">
    <property type="term" value="F:iron-sulfur cluster binding"/>
    <property type="evidence" value="ECO:0007669"/>
    <property type="project" value="UniProtKB-KW"/>
</dbReference>
<evidence type="ECO:0000313" key="11">
    <source>
        <dbReference type="Proteomes" id="UP000269669"/>
    </source>
</evidence>
<dbReference type="OrthoDB" id="9767256at2"/>
<keyword evidence="2" id="KW-0285">Flavoprotein</keyword>
<dbReference type="InterPro" id="IPR006094">
    <property type="entry name" value="Oxid_FAD_bind_N"/>
</dbReference>
<dbReference type="SUPFAM" id="SSF56176">
    <property type="entry name" value="FAD-binding/transporter-associated domain-like"/>
    <property type="match status" value="1"/>
</dbReference>
<keyword evidence="7" id="KW-0411">Iron-sulfur</keyword>
<dbReference type="PROSITE" id="PS51379">
    <property type="entry name" value="4FE4S_FER_2"/>
    <property type="match status" value="1"/>
</dbReference>
<dbReference type="Gene3D" id="3.30.465.10">
    <property type="match status" value="1"/>
</dbReference>
<dbReference type="PROSITE" id="PS51387">
    <property type="entry name" value="FAD_PCMH"/>
    <property type="match status" value="1"/>
</dbReference>
<dbReference type="Gene3D" id="3.30.43.10">
    <property type="entry name" value="Uridine Diphospho-n-acetylenolpyruvylglucosamine Reductase, domain 2"/>
    <property type="match status" value="1"/>
</dbReference>
<dbReference type="Pfam" id="PF01565">
    <property type="entry name" value="FAD_binding_4"/>
    <property type="match status" value="1"/>
</dbReference>
<dbReference type="GO" id="GO:0046872">
    <property type="term" value="F:metal ion binding"/>
    <property type="evidence" value="ECO:0007669"/>
    <property type="project" value="UniProtKB-KW"/>
</dbReference>
<dbReference type="InterPro" id="IPR016171">
    <property type="entry name" value="Vanillyl_alc_oxidase_C-sub2"/>
</dbReference>
<keyword evidence="4" id="KW-0274">FAD</keyword>
<evidence type="ECO:0000256" key="3">
    <source>
        <dbReference type="ARBA" id="ARBA00022723"/>
    </source>
</evidence>
<dbReference type="PANTHER" id="PTHR11748">
    <property type="entry name" value="D-LACTATE DEHYDROGENASE"/>
    <property type="match status" value="1"/>
</dbReference>
<comment type="cofactor">
    <cofactor evidence="1">
        <name>FAD</name>
        <dbReference type="ChEBI" id="CHEBI:57692"/>
    </cofactor>
</comment>
<feature type="domain" description="FAD-binding PCMH-type" evidence="9">
    <location>
        <begin position="63"/>
        <end position="291"/>
    </location>
</feature>
<evidence type="ECO:0000256" key="1">
    <source>
        <dbReference type="ARBA" id="ARBA00001974"/>
    </source>
</evidence>
<comment type="caution">
    <text evidence="10">The sequence shown here is derived from an EMBL/GenBank/DDBJ whole genome shotgun (WGS) entry which is preliminary data.</text>
</comment>
<evidence type="ECO:0000259" key="9">
    <source>
        <dbReference type="PROSITE" id="PS51387"/>
    </source>
</evidence>
<evidence type="ECO:0000256" key="5">
    <source>
        <dbReference type="ARBA" id="ARBA00023002"/>
    </source>
</evidence>
<dbReference type="InterPro" id="IPR017900">
    <property type="entry name" value="4Fe4S_Fe_S_CS"/>
</dbReference>
<evidence type="ECO:0000256" key="4">
    <source>
        <dbReference type="ARBA" id="ARBA00022827"/>
    </source>
</evidence>
<dbReference type="GO" id="GO:1903457">
    <property type="term" value="P:lactate catabolic process"/>
    <property type="evidence" value="ECO:0007669"/>
    <property type="project" value="TreeGrafter"/>
</dbReference>
<dbReference type="GO" id="GO:0071949">
    <property type="term" value="F:FAD binding"/>
    <property type="evidence" value="ECO:0007669"/>
    <property type="project" value="InterPro"/>
</dbReference>
<dbReference type="InterPro" id="IPR016164">
    <property type="entry name" value="FAD-linked_Oxase-like_C"/>
</dbReference>
<gene>
    <name evidence="10" type="ORF">EDE15_2851</name>
</gene>
<reference evidence="10 11" key="1">
    <citation type="submission" date="2018-12" db="EMBL/GenBank/DDBJ databases">
        <title>Sequencing of bacterial isolates from soil warming experiment in Harvard Forest, Massachusetts, USA.</title>
        <authorList>
            <person name="Deangelis K."/>
        </authorList>
    </citation>
    <scope>NUCLEOTIDE SEQUENCE [LARGE SCALE GENOMIC DNA]</scope>
    <source>
        <strain evidence="10 11">EB153</strain>
    </source>
</reference>
<dbReference type="InterPro" id="IPR004113">
    <property type="entry name" value="FAD-bd_oxidored_4_C"/>
</dbReference>
<dbReference type="Gene3D" id="3.30.70.2740">
    <property type="match status" value="1"/>
</dbReference>
<dbReference type="Pfam" id="PF02754">
    <property type="entry name" value="CCG"/>
    <property type="match status" value="1"/>
</dbReference>
<dbReference type="RefSeq" id="WP_125485820.1">
    <property type="nucleotide sequence ID" value="NZ_RSDW01000001.1"/>
</dbReference>
<proteinExistence type="predicted"/>
<dbReference type="SUPFAM" id="SSF55103">
    <property type="entry name" value="FAD-linked oxidases, C-terminal domain"/>
    <property type="match status" value="1"/>
</dbReference>
<evidence type="ECO:0000256" key="2">
    <source>
        <dbReference type="ARBA" id="ARBA00022630"/>
    </source>
</evidence>
<dbReference type="PANTHER" id="PTHR11748:SF119">
    <property type="entry name" value="D-2-HYDROXYGLUTARATE DEHYDROGENASE"/>
    <property type="match status" value="1"/>
</dbReference>
<dbReference type="InterPro" id="IPR016167">
    <property type="entry name" value="FAD-bd_PCMH_sub1"/>
</dbReference>
<keyword evidence="6" id="KW-0408">Iron</keyword>
<evidence type="ECO:0000259" key="8">
    <source>
        <dbReference type="PROSITE" id="PS51379"/>
    </source>
</evidence>
<dbReference type="Pfam" id="PF02913">
    <property type="entry name" value="FAD-oxidase_C"/>
    <property type="match status" value="1"/>
</dbReference>
<dbReference type="Proteomes" id="UP000269669">
    <property type="component" value="Unassembled WGS sequence"/>
</dbReference>
<dbReference type="AlphaFoldDB" id="A0A428MK26"/>
<dbReference type="InterPro" id="IPR016166">
    <property type="entry name" value="FAD-bd_PCMH"/>
</dbReference>
<evidence type="ECO:0000256" key="7">
    <source>
        <dbReference type="ARBA" id="ARBA00023014"/>
    </source>
</evidence>
<dbReference type="PROSITE" id="PS00198">
    <property type="entry name" value="4FE4S_FER_1"/>
    <property type="match status" value="1"/>
</dbReference>
<dbReference type="InterPro" id="IPR017896">
    <property type="entry name" value="4Fe4S_Fe-S-bd"/>
</dbReference>
<evidence type="ECO:0000313" key="10">
    <source>
        <dbReference type="EMBL" id="RSL17321.1"/>
    </source>
</evidence>
<sequence length="973" mass="106811">MSTSSTTTTAASPFVLLPSSHARYNERFPAAADLEQALRQKIRGEVRFDDTSRALYATDASNYRHIPIGLVLPLDEADVIATVEICRHFKAPLLSRGGGTSLSGQGCNFAVILDFSKYMNKMGPVDPVTRTVHVQPGIVLDRVREAAEKFALTYAPDPATHSRCTIGGMIGNNSCGIHALMGGKTVDNIHSLDILLYDGTRMTVGPTTEAELTAHIAAGGRIGQIYAELKRLRDTYSALVREKFPNIPRRVSGFNLDELLPENHFNVARALVGSEGTCAVILGATLNLVQSPQFRTLVGVGFEDVFIAADHVPLVLTHKPIGLEGMDRLLLDALRRKQKALADLPLLPEGRGFLLVEFGGATQAEADERAATLALSLQTITPTRIYTKPEAARVWAIRESGLGATAFIPGIPTGWEGWEDAAVDPTQLGSYLRSIVALMQEYGYHSPMYGHFGQGCVHMRISFDLETEKGILDFREFMDRAADIALAHGGSLSGEHGDGQARGALLPKMFGPELMDAFRAFKRLWDPANRLNPNKMIDGHEIHEDLRLGADYNPWQPKTHFAFAEDNGSFPAATLRCVGVGACRKADAGTMCPSFMATGEELHSTRGRAHLLWELMQGEVLPKQWKNEQVRESLDLCLSCKACKSECPVSVDMATYKAEFLAHHYEGAHRPLSHYAFGRIDLWAHIASFAPRLVNAINNAPGIRGLIKSLLHIHPNRTFPRFAKPFTSEPRPAQPTGNADVFLWADTFNNYFHPSTMRAAYQVLTGAGFRISLPQHHLCCGRPLYDFGLLNNAREYLLKVLTALAPQLDAGTPIVVLEPSCASVFRDELTNLLPNDPRAAKLRSQTFLLSEFLVRYAPDYEPPQISEKIVVHGHCHHKATMTMADELKLLRATGAEVKLLDSGCCGMAGPFGFEKDKFDLSQKLGERVLLPAVRANTEAIIVSDGFSCCEQITQNTTSRPKHLAEVLAQPSQQ</sequence>
<keyword evidence="11" id="KW-1185">Reference proteome</keyword>
<organism evidence="10 11">
    <name type="scientific">Edaphobacter aggregans</name>
    <dbReference type="NCBI Taxonomy" id="570835"/>
    <lineage>
        <taxon>Bacteria</taxon>
        <taxon>Pseudomonadati</taxon>
        <taxon>Acidobacteriota</taxon>
        <taxon>Terriglobia</taxon>
        <taxon>Terriglobales</taxon>
        <taxon>Acidobacteriaceae</taxon>
        <taxon>Edaphobacter</taxon>
    </lineage>
</organism>
<dbReference type="Pfam" id="PF13183">
    <property type="entry name" value="Fer4_8"/>
    <property type="match status" value="1"/>
</dbReference>
<dbReference type="EMBL" id="RSDW01000001">
    <property type="protein sequence ID" value="RSL17321.1"/>
    <property type="molecule type" value="Genomic_DNA"/>
</dbReference>
<keyword evidence="3" id="KW-0479">Metal-binding</keyword>
<evidence type="ECO:0000256" key="6">
    <source>
        <dbReference type="ARBA" id="ARBA00023004"/>
    </source>
</evidence>
<dbReference type="SUPFAM" id="SSF46548">
    <property type="entry name" value="alpha-helical ferredoxin"/>
    <property type="match status" value="1"/>
</dbReference>